<dbReference type="InterPro" id="IPR052894">
    <property type="entry name" value="AsmA-related"/>
</dbReference>
<name>A0A5P9NJQ4_9GAMM</name>
<dbReference type="KEGG" id="halc:EY643_10815"/>
<evidence type="ECO:0000313" key="3">
    <source>
        <dbReference type="Proteomes" id="UP000326287"/>
    </source>
</evidence>
<dbReference type="RefSeq" id="WP_152662218.1">
    <property type="nucleotide sequence ID" value="NZ_CP036422.1"/>
</dbReference>
<dbReference type="Proteomes" id="UP000326287">
    <property type="component" value="Chromosome"/>
</dbReference>
<dbReference type="PANTHER" id="PTHR30441:SF4">
    <property type="entry name" value="PROTEIN ASMA"/>
    <property type="match status" value="1"/>
</dbReference>
<dbReference type="GO" id="GO:0005886">
    <property type="term" value="C:plasma membrane"/>
    <property type="evidence" value="ECO:0007669"/>
    <property type="project" value="TreeGrafter"/>
</dbReference>
<dbReference type="PANTHER" id="PTHR30441">
    <property type="entry name" value="DUF748 DOMAIN-CONTAINING PROTEIN"/>
    <property type="match status" value="1"/>
</dbReference>
<accession>A0A5P9NJQ4</accession>
<sequence length="1064" mass="115105">MRKLLIAVLLLLVLLALPLLAMRSERTLIAFSHWAVETFTEYRLNLVKPVLRPLERKVSAEEIHLYPKDDAAPPFLSVLGFAGDIGWRDLYRANLEATTLSARQVILYTSDSDDVDDPRPREWLNYLGWLPADLSVGQFHLVTAGENIFIFPLEDIQGGRPDSHSFQASGQARYEGEPLELDIAISTLRDHGRISSVDLHGKFTAPASNSFVRLNGEVRGSRDEFSYDFKLNADYADIREFLRGFRARGVLEGRLKLEAEMNGDTNGFVLNNALFTLDNMPAYGVEAAGTMEYDIQAGGELKLVAAGEISSMDVVLEWLNLDLHSLGRAAGNATITGTLKQPVIDEFLLRSEADNGLIVSVGGHLDPQRMGARDNEIRLDMTGPSVATLAQWTGPLPFEPGAFSASGSLVGREDRIALENLVIEVGDPDELLFRLAGEAGNLVGMDTKGIAAAQDVTLTMSVDSPDSRYLGEIMGTDVPGGFVLDGDLTLAGSGELLQPVTGLFTARGSDLDIIIVPHEAAITPLKQPIISGTEASVAITLSDVSAFSQYTTIAVPALGRVDGKAKFQQHDQRLALNDLQLSVDGPNLQLWAKGAVNNLAPFNGLTLQGNFSDVPTDQILQTIFENFSHPTHMGALAGQFRLNYQDDVLDLPAIAITTRKAQGPLRLDIAGKASDITGALSARASIDYQLRDTALLETLTELRLNPLHGQAELTYSPSEITANHRGKIGESSIDLDTRISHAKGTITGIQAKLASPVLYLDDIGLQASVASTEDYNPSEQLVEAEPVELLENVLGTGSSLPTDFRINIGGVVGERTNIDNINIHITGVDNRYTLREFNVGYADTVGEVRGIIDLNARPPFVSLAGEAIAIPLNTLGRDLGRDADIRGELTVRGGISSQGANREELLSDLDGSLALALENAEIQGAAYDLLATDLLAWFYSGAAAEKSTHIDCTMAKFQLLDGVANSDSLYVETKRMVATGEAEVDMVGQRMDLKITPRSKSRALQVPSSVRLRGDFDNLKTTVSPIAAAFDAYAEVLSLVPRMTRKLFGIKRDDKALRPCEAVQ</sequence>
<dbReference type="EMBL" id="CP036422">
    <property type="protein sequence ID" value="QFU76113.1"/>
    <property type="molecule type" value="Genomic_DNA"/>
</dbReference>
<reference evidence="2 3" key="1">
    <citation type="submission" date="2019-02" db="EMBL/GenBank/DDBJ databases">
        <authorList>
            <person name="Li S.-H."/>
        </authorList>
    </citation>
    <scope>NUCLEOTIDE SEQUENCE [LARGE SCALE GENOMIC DNA]</scope>
    <source>
        <strain evidence="2 3">IMCC14385</strain>
    </source>
</reference>
<evidence type="ECO:0000313" key="2">
    <source>
        <dbReference type="EMBL" id="QFU76113.1"/>
    </source>
</evidence>
<evidence type="ECO:0000259" key="1">
    <source>
        <dbReference type="Pfam" id="PF05170"/>
    </source>
</evidence>
<protein>
    <submittedName>
        <fullName evidence="2">AsmA family protein</fullName>
    </submittedName>
</protein>
<dbReference type="OrthoDB" id="5733498at2"/>
<gene>
    <name evidence="2" type="ORF">EY643_10815</name>
</gene>
<keyword evidence="3" id="KW-1185">Reference proteome</keyword>
<dbReference type="Pfam" id="PF05170">
    <property type="entry name" value="AsmA"/>
    <property type="match status" value="1"/>
</dbReference>
<feature type="domain" description="AsmA" evidence="1">
    <location>
        <begin position="568"/>
        <end position="967"/>
    </location>
</feature>
<dbReference type="InterPro" id="IPR007844">
    <property type="entry name" value="AsmA"/>
</dbReference>
<dbReference type="AlphaFoldDB" id="A0A5P9NJQ4"/>
<organism evidence="2 3">
    <name type="scientific">Halioglobus maricola</name>
    <dbReference type="NCBI Taxonomy" id="2601894"/>
    <lineage>
        <taxon>Bacteria</taxon>
        <taxon>Pseudomonadati</taxon>
        <taxon>Pseudomonadota</taxon>
        <taxon>Gammaproteobacteria</taxon>
        <taxon>Cellvibrionales</taxon>
        <taxon>Halieaceae</taxon>
        <taxon>Halioglobus</taxon>
    </lineage>
</organism>
<proteinExistence type="predicted"/>
<dbReference type="GO" id="GO:0090313">
    <property type="term" value="P:regulation of protein targeting to membrane"/>
    <property type="evidence" value="ECO:0007669"/>
    <property type="project" value="TreeGrafter"/>
</dbReference>